<organism evidence="2">
    <name type="scientific">mine drainage metagenome</name>
    <dbReference type="NCBI Taxonomy" id="410659"/>
    <lineage>
        <taxon>unclassified sequences</taxon>
        <taxon>metagenomes</taxon>
        <taxon>ecological metagenomes</taxon>
    </lineage>
</organism>
<dbReference type="AlphaFoldDB" id="E6PKT3"/>
<accession>E6PKT3</accession>
<sequence>MTRSKAKPDDPEQSRRFIEAARNLEADESGREFNEAIGSRVLGSKGAPSRELPPPNQKKSD</sequence>
<dbReference type="EMBL" id="CABM01000008">
    <property type="protein sequence ID" value="CBH95534.1"/>
    <property type="molecule type" value="Genomic_DNA"/>
</dbReference>
<evidence type="ECO:0000313" key="2">
    <source>
        <dbReference type="EMBL" id="CBH95534.1"/>
    </source>
</evidence>
<proteinExistence type="predicted"/>
<evidence type="ECO:0000313" key="3">
    <source>
        <dbReference type="EMBL" id="CBH95950.1"/>
    </source>
</evidence>
<feature type="compositionally biased region" description="Pro residues" evidence="1">
    <location>
        <begin position="51"/>
        <end position="61"/>
    </location>
</feature>
<reference evidence="2" key="1">
    <citation type="submission" date="2009-10" db="EMBL/GenBank/DDBJ databases">
        <title>Diversity of trophic interactions inside an arsenic-rich microbial ecosystem.</title>
        <authorList>
            <person name="Bertin P.N."/>
            <person name="Heinrich-Salmeron A."/>
            <person name="Pelletier E."/>
            <person name="Goulhen-Chollet F."/>
            <person name="Arsene-Ploetze F."/>
            <person name="Gallien S."/>
            <person name="Calteau A."/>
            <person name="Vallenet D."/>
            <person name="Casiot C."/>
            <person name="Chane-Woon-Ming B."/>
            <person name="Giloteaux L."/>
            <person name="Barakat M."/>
            <person name="Bonnefoy V."/>
            <person name="Bruneel O."/>
            <person name="Chandler M."/>
            <person name="Cleiss J."/>
            <person name="Duran R."/>
            <person name="Elbaz-Poulichet F."/>
            <person name="Fonknechten N."/>
            <person name="Lauga B."/>
            <person name="Mornico D."/>
            <person name="Ortet P."/>
            <person name="Schaeffer C."/>
            <person name="Siguier P."/>
            <person name="Alexander Thil Smith A."/>
            <person name="Van Dorsselaer A."/>
            <person name="Weissenbach J."/>
            <person name="Medigue C."/>
            <person name="Le Paslier D."/>
        </authorList>
    </citation>
    <scope>NUCLEOTIDE SEQUENCE</scope>
</reference>
<gene>
    <name evidence="4" type="ORF">CARN2_0459</name>
    <name evidence="3" type="ORF">CARN2_0938</name>
    <name evidence="2" type="ORF">CARN2_1797</name>
</gene>
<evidence type="ECO:0000313" key="4">
    <source>
        <dbReference type="EMBL" id="CBH99277.1"/>
    </source>
</evidence>
<dbReference type="EMBL" id="CABM01000016">
    <property type="protein sequence ID" value="CBH95950.1"/>
    <property type="molecule type" value="Genomic_DNA"/>
</dbReference>
<dbReference type="EMBL" id="CABM01000070">
    <property type="protein sequence ID" value="CBH99277.1"/>
    <property type="molecule type" value="Genomic_DNA"/>
</dbReference>
<evidence type="ECO:0000256" key="1">
    <source>
        <dbReference type="SAM" id="MobiDB-lite"/>
    </source>
</evidence>
<comment type="caution">
    <text evidence="2">The sequence shown here is derived from an EMBL/GenBank/DDBJ whole genome shotgun (WGS) entry which is preliminary data.</text>
</comment>
<name>E6PKT3_9ZZZZ</name>
<protein>
    <submittedName>
        <fullName evidence="2">Uncharacterized protein</fullName>
    </submittedName>
</protein>
<feature type="region of interest" description="Disordered" evidence="1">
    <location>
        <begin position="39"/>
        <end position="61"/>
    </location>
</feature>